<keyword evidence="2" id="KW-0498">Mitosis</keyword>
<evidence type="ECO:0000256" key="6">
    <source>
        <dbReference type="SAM" id="MobiDB-lite"/>
    </source>
</evidence>
<keyword evidence="9" id="KW-1185">Reference proteome</keyword>
<dbReference type="Pfam" id="PF25220">
    <property type="entry name" value="Sororin_C"/>
    <property type="match status" value="1"/>
</dbReference>
<organism evidence="8 9">
    <name type="scientific">Pristionchus entomophagus</name>
    <dbReference type="NCBI Taxonomy" id="358040"/>
    <lineage>
        <taxon>Eukaryota</taxon>
        <taxon>Metazoa</taxon>
        <taxon>Ecdysozoa</taxon>
        <taxon>Nematoda</taxon>
        <taxon>Chromadorea</taxon>
        <taxon>Rhabditida</taxon>
        <taxon>Rhabditina</taxon>
        <taxon>Diplogasteromorpha</taxon>
        <taxon>Diplogasteroidea</taxon>
        <taxon>Neodiplogasteridae</taxon>
        <taxon>Pristionchus</taxon>
    </lineage>
</organism>
<keyword evidence="3" id="KW-0539">Nucleus</keyword>
<feature type="compositionally biased region" description="Basic and acidic residues" evidence="6">
    <location>
        <begin position="140"/>
        <end position="149"/>
    </location>
</feature>
<feature type="compositionally biased region" description="Basic and acidic residues" evidence="6">
    <location>
        <begin position="158"/>
        <end position="188"/>
    </location>
</feature>
<feature type="region of interest" description="Disordered" evidence="6">
    <location>
        <begin position="63"/>
        <end position="188"/>
    </location>
</feature>
<evidence type="ECO:0000259" key="7">
    <source>
        <dbReference type="Pfam" id="PF25220"/>
    </source>
</evidence>
<evidence type="ECO:0000313" key="9">
    <source>
        <dbReference type="Proteomes" id="UP001432027"/>
    </source>
</evidence>
<evidence type="ECO:0000313" key="8">
    <source>
        <dbReference type="EMBL" id="GMT04109.1"/>
    </source>
</evidence>
<evidence type="ECO:0000256" key="5">
    <source>
        <dbReference type="ARBA" id="ARBA00093465"/>
    </source>
</evidence>
<sequence>MSDLDAKVPSTGDRNRRDSTSSSASFGGASLDSSLIVNRSSWNPDDYEQAELERMNAEFEEAEKFELSVEVEEPADDSSVEPGDALDISGARFATPSSILSSTPDNRTSRRPLLPSPSTRGQKRKSIAERLADDFLLGSEPKRRSLHREDDEEDNDENEKPANELVSEDKKKKLFSNEKEEERSPVDV</sequence>
<accession>A0AAV5UCN2</accession>
<feature type="compositionally biased region" description="Low complexity" evidence="6">
    <location>
        <begin position="20"/>
        <end position="30"/>
    </location>
</feature>
<dbReference type="EMBL" id="BTSX01000006">
    <property type="protein sequence ID" value="GMT04109.1"/>
    <property type="molecule type" value="Genomic_DNA"/>
</dbReference>
<feature type="compositionally biased region" description="Acidic residues" evidence="6">
    <location>
        <begin position="68"/>
        <end position="79"/>
    </location>
</feature>
<evidence type="ECO:0000256" key="1">
    <source>
        <dbReference type="ARBA" id="ARBA00022618"/>
    </source>
</evidence>
<proteinExistence type="inferred from homology"/>
<evidence type="ECO:0000256" key="4">
    <source>
        <dbReference type="ARBA" id="ARBA00023306"/>
    </source>
</evidence>
<dbReference type="GO" id="GO:0051301">
    <property type="term" value="P:cell division"/>
    <property type="evidence" value="ECO:0007669"/>
    <property type="project" value="UniProtKB-KW"/>
</dbReference>
<keyword evidence="1" id="KW-0132">Cell division</keyword>
<evidence type="ECO:0000256" key="3">
    <source>
        <dbReference type="ARBA" id="ARBA00023242"/>
    </source>
</evidence>
<feature type="region of interest" description="Disordered" evidence="6">
    <location>
        <begin position="1"/>
        <end position="30"/>
    </location>
</feature>
<feature type="domain" description="Sororin C-terminal region" evidence="7">
    <location>
        <begin position="52"/>
        <end position="70"/>
    </location>
</feature>
<dbReference type="Proteomes" id="UP001432027">
    <property type="component" value="Unassembled WGS sequence"/>
</dbReference>
<name>A0AAV5UCN2_9BILA</name>
<comment type="caution">
    <text evidence="8">The sequence shown here is derived from an EMBL/GenBank/DDBJ whole genome shotgun (WGS) entry which is preliminary data.</text>
</comment>
<dbReference type="InterPro" id="IPR057337">
    <property type="entry name" value="Sororin_C"/>
</dbReference>
<keyword evidence="4" id="KW-0131">Cell cycle</keyword>
<dbReference type="GO" id="GO:0005634">
    <property type="term" value="C:nucleus"/>
    <property type="evidence" value="ECO:0007669"/>
    <property type="project" value="UniProtKB-SubCell"/>
</dbReference>
<reference evidence="8" key="1">
    <citation type="submission" date="2023-10" db="EMBL/GenBank/DDBJ databases">
        <title>Genome assembly of Pristionchus species.</title>
        <authorList>
            <person name="Yoshida K."/>
            <person name="Sommer R.J."/>
        </authorList>
    </citation>
    <scope>NUCLEOTIDE SEQUENCE</scope>
    <source>
        <strain evidence="8">RS0144</strain>
    </source>
</reference>
<protein>
    <recommendedName>
        <fullName evidence="7">Sororin C-terminal region domain-containing protein</fullName>
    </recommendedName>
</protein>
<dbReference type="AlphaFoldDB" id="A0AAV5UCN2"/>
<evidence type="ECO:0000256" key="2">
    <source>
        <dbReference type="ARBA" id="ARBA00022776"/>
    </source>
</evidence>
<gene>
    <name evidence="8" type="ORF">PENTCL1PPCAC_26283</name>
</gene>
<feature type="compositionally biased region" description="Polar residues" evidence="6">
    <location>
        <begin position="95"/>
        <end position="106"/>
    </location>
</feature>
<comment type="similarity">
    <text evidence="5">Belongs to the sororin family.</text>
</comment>